<sequence>MCRWLAYSGSPVRLDELLYKPANSLVLQSKHARLGAETTNGDGFGVGWYGDVPTPGVFLSTEPAWNDRNLREIAAQLESGHVFAHIRASTGSAVQKTNCHPFRHGRRLWMHNGLVAGFPAVRRELTLAVDPLVFPEIQGSTDSEILFYLAVTFGLEADPVAAVASEARSRSLFHSVDVSTLRHQYPDNPALHVLSDDARLVVSEPLGELRGAWREVPESTCIVVHGGREELRPFTPVAPAAATADGVN</sequence>
<comment type="caution">
    <text evidence="3">The sequence shown here is derived from an EMBL/GenBank/DDBJ whole genome shotgun (WGS) entry which is preliminary data.</text>
</comment>
<gene>
    <name evidence="3" type="ORF">GCM10022380_01550</name>
</gene>
<evidence type="ECO:0000313" key="4">
    <source>
        <dbReference type="Proteomes" id="UP001501624"/>
    </source>
</evidence>
<protein>
    <submittedName>
        <fullName evidence="3">Class II glutamine amidotransferase</fullName>
    </submittedName>
</protein>
<dbReference type="CDD" id="cd01908">
    <property type="entry name" value="YafJ"/>
    <property type="match status" value="1"/>
</dbReference>
<keyword evidence="1 3" id="KW-0315">Glutamine amidotransferase</keyword>
<feature type="domain" description="Glutamine amidotransferase type-2" evidence="2">
    <location>
        <begin position="2"/>
        <end position="248"/>
    </location>
</feature>
<dbReference type="InterPro" id="IPR017932">
    <property type="entry name" value="GATase_2_dom"/>
</dbReference>
<dbReference type="PANTHER" id="PTHR43187">
    <property type="entry name" value="GLUTAMINE AMIDOTRANSFERASE DUG3-RELATED"/>
    <property type="match status" value="1"/>
</dbReference>
<dbReference type="Proteomes" id="UP001501624">
    <property type="component" value="Unassembled WGS sequence"/>
</dbReference>
<dbReference type="PROSITE" id="PS51278">
    <property type="entry name" value="GATASE_TYPE_2"/>
    <property type="match status" value="1"/>
</dbReference>
<dbReference type="Gene3D" id="3.60.20.10">
    <property type="entry name" value="Glutamine Phosphoribosylpyrophosphate, subunit 1, domain 1"/>
    <property type="match status" value="1"/>
</dbReference>
<proteinExistence type="predicted"/>
<dbReference type="EMBL" id="BAABCM010000001">
    <property type="protein sequence ID" value="GAA3789013.1"/>
    <property type="molecule type" value="Genomic_DNA"/>
</dbReference>
<dbReference type="PANTHER" id="PTHR43187:SF1">
    <property type="entry name" value="GLUTAMINE AMIDOTRANSFERASE DUG3-RELATED"/>
    <property type="match status" value="1"/>
</dbReference>
<evidence type="ECO:0000313" key="3">
    <source>
        <dbReference type="EMBL" id="GAA3789013.1"/>
    </source>
</evidence>
<evidence type="ECO:0000259" key="2">
    <source>
        <dbReference type="PROSITE" id="PS51278"/>
    </source>
</evidence>
<accession>A0ABP7HCN0</accession>
<name>A0ABP7HCN0_9PSEU</name>
<dbReference type="InterPro" id="IPR052373">
    <property type="entry name" value="Gamma-glu_amide_hydrolase"/>
</dbReference>
<reference evidence="4" key="1">
    <citation type="journal article" date="2019" name="Int. J. Syst. Evol. Microbiol.">
        <title>The Global Catalogue of Microorganisms (GCM) 10K type strain sequencing project: providing services to taxonomists for standard genome sequencing and annotation.</title>
        <authorList>
            <consortium name="The Broad Institute Genomics Platform"/>
            <consortium name="The Broad Institute Genome Sequencing Center for Infectious Disease"/>
            <person name="Wu L."/>
            <person name="Ma J."/>
        </authorList>
    </citation>
    <scope>NUCLEOTIDE SEQUENCE [LARGE SCALE GENOMIC DNA]</scope>
    <source>
        <strain evidence="4">JCM 17017</strain>
    </source>
</reference>
<dbReference type="SUPFAM" id="SSF56235">
    <property type="entry name" value="N-terminal nucleophile aminohydrolases (Ntn hydrolases)"/>
    <property type="match status" value="1"/>
</dbReference>
<dbReference type="Pfam" id="PF13230">
    <property type="entry name" value="GATase_4"/>
    <property type="match status" value="1"/>
</dbReference>
<evidence type="ECO:0000256" key="1">
    <source>
        <dbReference type="ARBA" id="ARBA00022962"/>
    </source>
</evidence>
<organism evidence="3 4">
    <name type="scientific">Amycolatopsis tucumanensis</name>
    <dbReference type="NCBI Taxonomy" id="401106"/>
    <lineage>
        <taxon>Bacteria</taxon>
        <taxon>Bacillati</taxon>
        <taxon>Actinomycetota</taxon>
        <taxon>Actinomycetes</taxon>
        <taxon>Pseudonocardiales</taxon>
        <taxon>Pseudonocardiaceae</taxon>
        <taxon>Amycolatopsis</taxon>
    </lineage>
</organism>
<dbReference type="InterPro" id="IPR026869">
    <property type="entry name" value="EgtC-like"/>
</dbReference>
<dbReference type="InterPro" id="IPR029055">
    <property type="entry name" value="Ntn_hydrolases_N"/>
</dbReference>
<keyword evidence="4" id="KW-1185">Reference proteome</keyword>